<protein>
    <submittedName>
        <fullName evidence="2">Uncharacterized protein</fullName>
    </submittedName>
</protein>
<dbReference type="InterPro" id="IPR036291">
    <property type="entry name" value="NAD(P)-bd_dom_sf"/>
</dbReference>
<dbReference type="PRINTS" id="PR00081">
    <property type="entry name" value="GDHRDH"/>
</dbReference>
<reference evidence="2" key="1">
    <citation type="submission" date="2021-12" db="EMBL/GenBank/DDBJ databases">
        <authorList>
            <person name="Martin H S."/>
        </authorList>
    </citation>
    <scope>NUCLEOTIDE SEQUENCE</scope>
</reference>
<dbReference type="InterPro" id="IPR020904">
    <property type="entry name" value="Sc_DH/Rdtase_CS"/>
</dbReference>
<sequence length="250" mass="26467">MNFNNKVVIVTGASSGIGAAIAVAFSSEGANVVMVGRNEARLAAVAKKCKNPLVIIGDVAEDAVIRKIIDQTIEKFGQIDVLVNNVGTAIGLGSFTDGDIIKSFDNIMRVNVRAAVFLITLATPHLMKTKGNVVNISSVVVQMGTGYPGLTNYNISKAALNHLTVCAASELGPYSIRVNTVSPGPVVTNFLEHSNIPARCEDFTQRTALNQISQPEEIADLVIFLAGPKAKSITGSCYVIDNGFLVKQSF</sequence>
<name>A0A8J9UGS7_9NEOP</name>
<dbReference type="OrthoDB" id="47007at2759"/>
<dbReference type="InterPro" id="IPR002347">
    <property type="entry name" value="SDR_fam"/>
</dbReference>
<dbReference type="Proteomes" id="UP000838878">
    <property type="component" value="Chromosome 13"/>
</dbReference>
<proteinExistence type="predicted"/>
<dbReference type="SUPFAM" id="SSF51735">
    <property type="entry name" value="NAD(P)-binding Rossmann-fold domains"/>
    <property type="match status" value="1"/>
</dbReference>
<evidence type="ECO:0000313" key="2">
    <source>
        <dbReference type="EMBL" id="CAH0718954.1"/>
    </source>
</evidence>
<dbReference type="Pfam" id="PF13561">
    <property type="entry name" value="adh_short_C2"/>
    <property type="match status" value="1"/>
</dbReference>
<dbReference type="PROSITE" id="PS00061">
    <property type="entry name" value="ADH_SHORT"/>
    <property type="match status" value="1"/>
</dbReference>
<dbReference type="FunFam" id="3.40.50.720:FF:000084">
    <property type="entry name" value="Short-chain dehydrogenase reductase"/>
    <property type="match status" value="1"/>
</dbReference>
<keyword evidence="1" id="KW-0560">Oxidoreductase</keyword>
<dbReference type="AlphaFoldDB" id="A0A8J9UGS7"/>
<dbReference type="PANTHER" id="PTHR43975">
    <property type="entry name" value="ZGC:101858"/>
    <property type="match status" value="1"/>
</dbReference>
<gene>
    <name evidence="2" type="ORF">BINO364_LOCUS5358</name>
</gene>
<organism evidence="2 3">
    <name type="scientific">Brenthis ino</name>
    <name type="common">lesser marbled fritillary</name>
    <dbReference type="NCBI Taxonomy" id="405034"/>
    <lineage>
        <taxon>Eukaryota</taxon>
        <taxon>Metazoa</taxon>
        <taxon>Ecdysozoa</taxon>
        <taxon>Arthropoda</taxon>
        <taxon>Hexapoda</taxon>
        <taxon>Insecta</taxon>
        <taxon>Pterygota</taxon>
        <taxon>Neoptera</taxon>
        <taxon>Endopterygota</taxon>
        <taxon>Lepidoptera</taxon>
        <taxon>Glossata</taxon>
        <taxon>Ditrysia</taxon>
        <taxon>Papilionoidea</taxon>
        <taxon>Nymphalidae</taxon>
        <taxon>Heliconiinae</taxon>
        <taxon>Argynnini</taxon>
        <taxon>Brenthis</taxon>
    </lineage>
</organism>
<dbReference type="GO" id="GO:0016491">
    <property type="term" value="F:oxidoreductase activity"/>
    <property type="evidence" value="ECO:0007669"/>
    <property type="project" value="UniProtKB-KW"/>
</dbReference>
<feature type="non-terminal residue" evidence="2">
    <location>
        <position position="250"/>
    </location>
</feature>
<evidence type="ECO:0000313" key="3">
    <source>
        <dbReference type="Proteomes" id="UP000838878"/>
    </source>
</evidence>
<dbReference type="EMBL" id="OV170233">
    <property type="protein sequence ID" value="CAH0718954.1"/>
    <property type="molecule type" value="Genomic_DNA"/>
</dbReference>
<accession>A0A8J9UGS7</accession>
<evidence type="ECO:0000256" key="1">
    <source>
        <dbReference type="ARBA" id="ARBA00023002"/>
    </source>
</evidence>
<dbReference type="Gene3D" id="3.40.50.720">
    <property type="entry name" value="NAD(P)-binding Rossmann-like Domain"/>
    <property type="match status" value="1"/>
</dbReference>
<keyword evidence="3" id="KW-1185">Reference proteome</keyword>
<dbReference type="PRINTS" id="PR00080">
    <property type="entry name" value="SDRFAMILY"/>
</dbReference>
<dbReference type="PANTHER" id="PTHR43975:SF2">
    <property type="entry name" value="EG:BACR7A4.14 PROTEIN-RELATED"/>
    <property type="match status" value="1"/>
</dbReference>